<keyword evidence="3" id="KW-1185">Reference proteome</keyword>
<feature type="compositionally biased region" description="Basic and acidic residues" evidence="1">
    <location>
        <begin position="46"/>
        <end position="59"/>
    </location>
</feature>
<protein>
    <submittedName>
        <fullName evidence="2">Uncharacterized protein</fullName>
    </submittedName>
</protein>
<evidence type="ECO:0000313" key="2">
    <source>
        <dbReference type="EMBL" id="CAB9514074.1"/>
    </source>
</evidence>
<proteinExistence type="predicted"/>
<evidence type="ECO:0000256" key="1">
    <source>
        <dbReference type="SAM" id="MobiDB-lite"/>
    </source>
</evidence>
<accession>A0A9N8E577</accession>
<feature type="region of interest" description="Disordered" evidence="1">
    <location>
        <begin position="122"/>
        <end position="143"/>
    </location>
</feature>
<dbReference type="Proteomes" id="UP001153069">
    <property type="component" value="Unassembled WGS sequence"/>
</dbReference>
<evidence type="ECO:0000313" key="3">
    <source>
        <dbReference type="Proteomes" id="UP001153069"/>
    </source>
</evidence>
<dbReference type="EMBL" id="CAICTM010000629">
    <property type="protein sequence ID" value="CAB9514074.1"/>
    <property type="molecule type" value="Genomic_DNA"/>
</dbReference>
<comment type="caution">
    <text evidence="2">The sequence shown here is derived from an EMBL/GenBank/DDBJ whole genome shotgun (WGS) entry which is preliminary data.</text>
</comment>
<name>A0A9N8E577_9STRA</name>
<gene>
    <name evidence="2" type="ORF">SEMRO_630_G178370.1</name>
</gene>
<reference evidence="2" key="1">
    <citation type="submission" date="2020-06" db="EMBL/GenBank/DDBJ databases">
        <authorList>
            <consortium name="Plant Systems Biology data submission"/>
        </authorList>
    </citation>
    <scope>NUCLEOTIDE SEQUENCE</scope>
    <source>
        <strain evidence="2">D6</strain>
    </source>
</reference>
<organism evidence="2 3">
    <name type="scientific">Seminavis robusta</name>
    <dbReference type="NCBI Taxonomy" id="568900"/>
    <lineage>
        <taxon>Eukaryota</taxon>
        <taxon>Sar</taxon>
        <taxon>Stramenopiles</taxon>
        <taxon>Ochrophyta</taxon>
        <taxon>Bacillariophyta</taxon>
        <taxon>Bacillariophyceae</taxon>
        <taxon>Bacillariophycidae</taxon>
        <taxon>Naviculales</taxon>
        <taxon>Naviculaceae</taxon>
        <taxon>Seminavis</taxon>
    </lineage>
</organism>
<dbReference type="AlphaFoldDB" id="A0A9N8E577"/>
<feature type="compositionally biased region" description="Polar residues" evidence="1">
    <location>
        <begin position="1"/>
        <end position="10"/>
    </location>
</feature>
<feature type="region of interest" description="Disordered" evidence="1">
    <location>
        <begin position="1"/>
        <end position="68"/>
    </location>
</feature>
<feature type="compositionally biased region" description="Basic residues" evidence="1">
    <location>
        <begin position="124"/>
        <end position="143"/>
    </location>
</feature>
<sequence length="143" mass="15459">MAHTVQQVTSEDIVLAPLPPPVINLEMGSSDDETPATVPAEEPTAEEEKPKEGAPKDAGAEGEEEATKLPCSVCGEECWQTGWFLPAETEGSTERKSLCDDCFLVRPDIKGADRCLRGQLKVLPPKKPKKPKVAKKRGAKAKH</sequence>